<dbReference type="PANTHER" id="PTHR24123">
    <property type="entry name" value="ANKYRIN REPEAT-CONTAINING"/>
    <property type="match status" value="1"/>
</dbReference>
<proteinExistence type="predicted"/>
<dbReference type="InterPro" id="IPR051165">
    <property type="entry name" value="Multifunctional_ANK_Repeat"/>
</dbReference>
<feature type="region of interest" description="Disordered" evidence="3">
    <location>
        <begin position="217"/>
        <end position="237"/>
    </location>
</feature>
<keyword evidence="5" id="KW-1185">Reference proteome</keyword>
<evidence type="ECO:0000256" key="2">
    <source>
        <dbReference type="ARBA" id="ARBA00023043"/>
    </source>
</evidence>
<evidence type="ECO:0000313" key="4">
    <source>
        <dbReference type="EMBL" id="TNN78757.1"/>
    </source>
</evidence>
<dbReference type="Proteomes" id="UP000314294">
    <property type="component" value="Unassembled WGS sequence"/>
</dbReference>
<evidence type="ECO:0000256" key="3">
    <source>
        <dbReference type="SAM" id="MobiDB-lite"/>
    </source>
</evidence>
<protein>
    <submittedName>
        <fullName evidence="4">Ankyrin-2</fullName>
    </submittedName>
</protein>
<gene>
    <name evidence="4" type="primary">Ank2_1</name>
    <name evidence="4" type="ORF">EYF80_010927</name>
</gene>
<dbReference type="OrthoDB" id="20872at2759"/>
<feature type="region of interest" description="Disordered" evidence="3">
    <location>
        <begin position="1"/>
        <end position="22"/>
    </location>
</feature>
<evidence type="ECO:0000256" key="1">
    <source>
        <dbReference type="ARBA" id="ARBA00022737"/>
    </source>
</evidence>
<reference evidence="4 5" key="1">
    <citation type="submission" date="2019-03" db="EMBL/GenBank/DDBJ databases">
        <title>First draft genome of Liparis tanakae, snailfish: a comprehensive survey of snailfish specific genes.</title>
        <authorList>
            <person name="Kim W."/>
            <person name="Song I."/>
            <person name="Jeong J.-H."/>
            <person name="Kim D."/>
            <person name="Kim S."/>
            <person name="Ryu S."/>
            <person name="Song J.Y."/>
            <person name="Lee S.K."/>
        </authorList>
    </citation>
    <scope>NUCLEOTIDE SEQUENCE [LARGE SCALE GENOMIC DNA]</scope>
    <source>
        <tissue evidence="4">Muscle</tissue>
    </source>
</reference>
<dbReference type="EMBL" id="SRLO01000070">
    <property type="protein sequence ID" value="TNN78757.1"/>
    <property type="molecule type" value="Genomic_DNA"/>
</dbReference>
<feature type="compositionally biased region" description="Low complexity" evidence="3">
    <location>
        <begin position="87"/>
        <end position="97"/>
    </location>
</feature>
<name>A0A4Z2ILW4_9TELE</name>
<feature type="region of interest" description="Disordered" evidence="3">
    <location>
        <begin position="76"/>
        <end position="97"/>
    </location>
</feature>
<organism evidence="4 5">
    <name type="scientific">Liparis tanakae</name>
    <name type="common">Tanaka's snailfish</name>
    <dbReference type="NCBI Taxonomy" id="230148"/>
    <lineage>
        <taxon>Eukaryota</taxon>
        <taxon>Metazoa</taxon>
        <taxon>Chordata</taxon>
        <taxon>Craniata</taxon>
        <taxon>Vertebrata</taxon>
        <taxon>Euteleostomi</taxon>
        <taxon>Actinopterygii</taxon>
        <taxon>Neopterygii</taxon>
        <taxon>Teleostei</taxon>
        <taxon>Neoteleostei</taxon>
        <taxon>Acanthomorphata</taxon>
        <taxon>Eupercaria</taxon>
        <taxon>Perciformes</taxon>
        <taxon>Cottioidei</taxon>
        <taxon>Cottales</taxon>
        <taxon>Liparidae</taxon>
        <taxon>Liparis</taxon>
    </lineage>
</organism>
<sequence>MADEMPDLPTQSVTEEKYKDENGHVVVKKITRKVLRRCVSDGVEREELSSEGVRVAGGDGYSKVVKRTVLKSEGDHSEVTFAGGEGSSASSQETAEGCRVNRVERTIVLEGERTLTLQGDPSLASDLPSAQKDFKQALGYLSGFSRTELPLVVERETVKEDGTVVRRAHLRKGRTHRRTVVKRAGQRKQVLLEQVDHPGKGSTSRDLQQHLHQLFHRYHEEEKDNDGEEEEEEQRNV</sequence>
<keyword evidence="2" id="KW-0040">ANK repeat</keyword>
<dbReference type="AlphaFoldDB" id="A0A4Z2ILW4"/>
<keyword evidence="1" id="KW-0677">Repeat</keyword>
<evidence type="ECO:0000313" key="5">
    <source>
        <dbReference type="Proteomes" id="UP000314294"/>
    </source>
</evidence>
<comment type="caution">
    <text evidence="4">The sequence shown here is derived from an EMBL/GenBank/DDBJ whole genome shotgun (WGS) entry which is preliminary data.</text>
</comment>
<accession>A0A4Z2ILW4</accession>
<feature type="compositionally biased region" description="Acidic residues" evidence="3">
    <location>
        <begin position="223"/>
        <end position="237"/>
    </location>
</feature>
<dbReference type="PANTHER" id="PTHR24123:SF49">
    <property type="entry name" value="ANKYRIN-2-LIKE ISOFORM X1"/>
    <property type="match status" value="1"/>
</dbReference>